<dbReference type="EMBL" id="BMJB01000004">
    <property type="protein sequence ID" value="GGA79880.1"/>
    <property type="molecule type" value="Genomic_DNA"/>
</dbReference>
<dbReference type="Proteomes" id="UP000648801">
    <property type="component" value="Unassembled WGS sequence"/>
</dbReference>
<dbReference type="AlphaFoldDB" id="A0A916S190"/>
<evidence type="ECO:0000313" key="1">
    <source>
        <dbReference type="EMBL" id="GGA79880.1"/>
    </source>
</evidence>
<name>A0A916S190_9BACT</name>
<accession>A0A916S190</accession>
<comment type="caution">
    <text evidence="1">The sequence shown here is derived from an EMBL/GenBank/DDBJ whole genome shotgun (WGS) entry which is preliminary data.</text>
</comment>
<keyword evidence="2" id="KW-1185">Reference proteome</keyword>
<evidence type="ECO:0000313" key="2">
    <source>
        <dbReference type="Proteomes" id="UP000648801"/>
    </source>
</evidence>
<gene>
    <name evidence="1" type="ORF">GCM10011507_33920</name>
</gene>
<organism evidence="1 2">
    <name type="scientific">Edaphobacter acidisoli</name>
    <dbReference type="NCBI Taxonomy" id="2040573"/>
    <lineage>
        <taxon>Bacteria</taxon>
        <taxon>Pseudomonadati</taxon>
        <taxon>Acidobacteriota</taxon>
        <taxon>Terriglobia</taxon>
        <taxon>Terriglobales</taxon>
        <taxon>Acidobacteriaceae</taxon>
        <taxon>Edaphobacter</taxon>
    </lineage>
</organism>
<reference evidence="1" key="1">
    <citation type="journal article" date="2014" name="Int. J. Syst. Evol. Microbiol.">
        <title>Complete genome sequence of Corynebacterium casei LMG S-19264T (=DSM 44701T), isolated from a smear-ripened cheese.</title>
        <authorList>
            <consortium name="US DOE Joint Genome Institute (JGI-PGF)"/>
            <person name="Walter F."/>
            <person name="Albersmeier A."/>
            <person name="Kalinowski J."/>
            <person name="Ruckert C."/>
        </authorList>
    </citation>
    <scope>NUCLEOTIDE SEQUENCE</scope>
    <source>
        <strain evidence="1">CGMCC 1.15447</strain>
    </source>
</reference>
<reference evidence="1" key="2">
    <citation type="submission" date="2020-09" db="EMBL/GenBank/DDBJ databases">
        <authorList>
            <person name="Sun Q."/>
            <person name="Zhou Y."/>
        </authorList>
    </citation>
    <scope>NUCLEOTIDE SEQUENCE</scope>
    <source>
        <strain evidence="1">CGMCC 1.15447</strain>
    </source>
</reference>
<sequence>MSAIGATPNTKMEDVEATSALLSIPRIVLKIPCLSAKYSAMNETQ</sequence>
<protein>
    <submittedName>
        <fullName evidence="1">Uncharacterized protein</fullName>
    </submittedName>
</protein>
<proteinExistence type="predicted"/>